<evidence type="ECO:0000256" key="5">
    <source>
        <dbReference type="ARBA" id="ARBA00039509"/>
    </source>
</evidence>
<reference evidence="7" key="1">
    <citation type="submission" date="2025-08" db="UniProtKB">
        <authorList>
            <consortium name="RefSeq"/>
        </authorList>
    </citation>
    <scope>IDENTIFICATION</scope>
</reference>
<dbReference type="Proteomes" id="UP000515204">
    <property type="component" value="Unplaced"/>
</dbReference>
<dbReference type="GeneID" id="106740558"/>
<dbReference type="GO" id="GO:0033108">
    <property type="term" value="P:mitochondrial respiratory chain complex assembly"/>
    <property type="evidence" value="ECO:0007669"/>
    <property type="project" value="TreeGrafter"/>
</dbReference>
<evidence type="ECO:0000313" key="7">
    <source>
        <dbReference type="RefSeq" id="XP_014467220.1"/>
    </source>
</evidence>
<organism evidence="6 7">
    <name type="scientific">Dinoponera quadriceps</name>
    <name type="common">South American ant</name>
    <dbReference type="NCBI Taxonomy" id="609295"/>
    <lineage>
        <taxon>Eukaryota</taxon>
        <taxon>Metazoa</taxon>
        <taxon>Ecdysozoa</taxon>
        <taxon>Arthropoda</taxon>
        <taxon>Hexapoda</taxon>
        <taxon>Insecta</taxon>
        <taxon>Pterygota</taxon>
        <taxon>Neoptera</taxon>
        <taxon>Endopterygota</taxon>
        <taxon>Hymenoptera</taxon>
        <taxon>Apocrita</taxon>
        <taxon>Aculeata</taxon>
        <taxon>Formicoidea</taxon>
        <taxon>Formicidae</taxon>
        <taxon>Ponerinae</taxon>
        <taxon>Ponerini</taxon>
        <taxon>Dinoponera</taxon>
    </lineage>
</organism>
<keyword evidence="3" id="KW-1015">Disulfide bond</keyword>
<dbReference type="InterPro" id="IPR051040">
    <property type="entry name" value="COX23"/>
</dbReference>
<comment type="similarity">
    <text evidence="4">Belongs to the CHCHD7 family.</text>
</comment>
<dbReference type="PANTHER" id="PTHR46811">
    <property type="entry name" value="COILED-COIL-HELIX-COILED-COIL-HELIX DOMAIN-CONTAINING PROTEIN 7"/>
    <property type="match status" value="1"/>
</dbReference>
<keyword evidence="6" id="KW-1185">Reference proteome</keyword>
<evidence type="ECO:0000313" key="6">
    <source>
        <dbReference type="Proteomes" id="UP000515204"/>
    </source>
</evidence>
<keyword evidence="2" id="KW-0496">Mitochondrion</keyword>
<dbReference type="OrthoDB" id="9971592at2759"/>
<dbReference type="PROSITE" id="PS51808">
    <property type="entry name" value="CHCH"/>
    <property type="match status" value="1"/>
</dbReference>
<dbReference type="InterPro" id="IPR048280">
    <property type="entry name" value="COX6B-like"/>
</dbReference>
<dbReference type="RefSeq" id="XP_014467220.1">
    <property type="nucleotide sequence ID" value="XM_014611734.1"/>
</dbReference>
<dbReference type="KEGG" id="dqu:106740558"/>
<evidence type="ECO:0000256" key="4">
    <source>
        <dbReference type="ARBA" id="ARBA00038205"/>
    </source>
</evidence>
<evidence type="ECO:0000256" key="3">
    <source>
        <dbReference type="ARBA" id="ARBA00023157"/>
    </source>
</evidence>
<evidence type="ECO:0000256" key="2">
    <source>
        <dbReference type="ARBA" id="ARBA00023128"/>
    </source>
</evidence>
<dbReference type="Pfam" id="PF02297">
    <property type="entry name" value="COX6B"/>
    <property type="match status" value="1"/>
</dbReference>
<dbReference type="GO" id="GO:0005758">
    <property type="term" value="C:mitochondrial intermembrane space"/>
    <property type="evidence" value="ECO:0007669"/>
    <property type="project" value="UniProtKB-SubCell"/>
</dbReference>
<name>A0A6P3WMC3_DINQU</name>
<dbReference type="AlphaFoldDB" id="A0A6P3WMC3"/>
<dbReference type="InterPro" id="IPR009069">
    <property type="entry name" value="Cys_alpha_HP_mot_SF"/>
</dbReference>
<sequence>MGTENKLNNEVRKPTHTTNKFTALKRDQNTDNPCYQEQLLSLKCLDLHQDNRNECKIYFTNYNNCSKFWATVWRDRKLKDIKPYLPPVEERAKIKADYLNFR</sequence>
<gene>
    <name evidence="7" type="primary">LOC106740558</name>
</gene>
<comment type="subcellular location">
    <subcellularLocation>
        <location evidence="1">Mitochondrion intermembrane space</location>
    </subcellularLocation>
</comment>
<dbReference type="SUPFAM" id="SSF47072">
    <property type="entry name" value="Cysteine alpha-hairpin motif"/>
    <property type="match status" value="1"/>
</dbReference>
<protein>
    <recommendedName>
        <fullName evidence="5">Coiled-coil-helix-coiled-coil-helix domain-containing protein 7</fullName>
    </recommendedName>
</protein>
<dbReference type="PANTHER" id="PTHR46811:SF1">
    <property type="entry name" value="COILED-COIL-HELIX-COILED-COIL-HELIX DOMAIN-CONTAINING PROTEIN 7"/>
    <property type="match status" value="1"/>
</dbReference>
<proteinExistence type="inferred from homology"/>
<evidence type="ECO:0000256" key="1">
    <source>
        <dbReference type="ARBA" id="ARBA00004569"/>
    </source>
</evidence>
<accession>A0A6P3WMC3</accession>